<sequence>MTTPKIIQHKKQRDIEELARIFPNAHIEEYPWFSAYFGLIDYQFYKPFSWQHEIEEMAHIGDKGPDALMFSTKDGLYLVCGDWLAEDIQENLDQLPLSDRFSRSFYALFGRALHRFRDWQIAKRRLPEHPLELLEYEQGVYWERALHPCDAVDELRKHIRAKGKARENVSLCIPDGTADRASESWKDLLDENKTALSDLASRGGGLENSRNLTVQVLLENDGIAYNVRRLFLMAVPQSIAFRAYTSKDLGGQGYWFEFESDQVKDVATLTDIEWIIRKVTEDIPSSVTSWEMKRAQT</sequence>
<dbReference type="EMBL" id="AQQY01000002">
    <property type="protein sequence ID" value="KCV82872.1"/>
    <property type="molecule type" value="Genomic_DNA"/>
</dbReference>
<dbReference type="STRING" id="1461693.ATO10_04662"/>
<gene>
    <name evidence="1" type="ORF">ATO10_04662</name>
</gene>
<accession>A0A058ZNW0</accession>
<evidence type="ECO:0000313" key="1">
    <source>
        <dbReference type="EMBL" id="KCV82872.1"/>
    </source>
</evidence>
<evidence type="ECO:0000313" key="2">
    <source>
        <dbReference type="Proteomes" id="UP000024836"/>
    </source>
</evidence>
<name>A0A058ZNW0_9RHOB</name>
<reference evidence="1 2" key="1">
    <citation type="submission" date="2013-04" db="EMBL/GenBank/DDBJ databases">
        <title>Shimia sp. 22II-S11-Z10 Genome Sequencing.</title>
        <authorList>
            <person name="Lai Q."/>
            <person name="Li G."/>
            <person name="Shao Z."/>
        </authorList>
    </citation>
    <scope>NUCLEOTIDE SEQUENCE [LARGE SCALE GENOMIC DNA]</scope>
    <source>
        <strain evidence="2">22II-S11-Z10</strain>
    </source>
</reference>
<keyword evidence="2" id="KW-1185">Reference proteome</keyword>
<proteinExistence type="predicted"/>
<dbReference type="AlphaFoldDB" id="A0A058ZNW0"/>
<comment type="caution">
    <text evidence="1">The sequence shown here is derived from an EMBL/GenBank/DDBJ whole genome shotgun (WGS) entry which is preliminary data.</text>
</comment>
<dbReference type="Proteomes" id="UP000024836">
    <property type="component" value="Unassembled WGS sequence"/>
</dbReference>
<organism evidence="1 2">
    <name type="scientific">Actibacterium atlanticum</name>
    <dbReference type="NCBI Taxonomy" id="1461693"/>
    <lineage>
        <taxon>Bacteria</taxon>
        <taxon>Pseudomonadati</taxon>
        <taxon>Pseudomonadota</taxon>
        <taxon>Alphaproteobacteria</taxon>
        <taxon>Rhodobacterales</taxon>
        <taxon>Roseobacteraceae</taxon>
        <taxon>Actibacterium</taxon>
    </lineage>
</organism>
<protein>
    <submittedName>
        <fullName evidence="1">Uncharacterized protein</fullName>
    </submittedName>
</protein>
<dbReference type="RefSeq" id="WP_035248743.1">
    <property type="nucleotide sequence ID" value="NZ_AQQY01000002.1"/>
</dbReference>